<dbReference type="PANTHER" id="PTHR48081:SF33">
    <property type="entry name" value="KYNURENINE FORMAMIDASE"/>
    <property type="match status" value="1"/>
</dbReference>
<accession>A0A1G7X280</accession>
<dbReference type="EMBL" id="FNDB01000002">
    <property type="protein sequence ID" value="SDG78294.1"/>
    <property type="molecule type" value="Genomic_DNA"/>
</dbReference>
<gene>
    <name evidence="4" type="ORF">SAMN04488062_102136</name>
</gene>
<keyword evidence="2" id="KW-0812">Transmembrane</keyword>
<keyword evidence="2" id="KW-0472">Membrane</keyword>
<name>A0A1G7X280_9FLAO</name>
<dbReference type="Proteomes" id="UP000199274">
    <property type="component" value="Unassembled WGS sequence"/>
</dbReference>
<dbReference type="InterPro" id="IPR050300">
    <property type="entry name" value="GDXG_lipolytic_enzyme"/>
</dbReference>
<dbReference type="SUPFAM" id="SSF53474">
    <property type="entry name" value="alpha/beta-Hydrolases"/>
    <property type="match status" value="1"/>
</dbReference>
<feature type="domain" description="BD-FAE-like" evidence="3">
    <location>
        <begin position="86"/>
        <end position="277"/>
    </location>
</feature>
<keyword evidence="5" id="KW-1185">Reference proteome</keyword>
<evidence type="ECO:0000256" key="1">
    <source>
        <dbReference type="ARBA" id="ARBA00022801"/>
    </source>
</evidence>
<sequence>MRSLIFNEMANKMNSYCAILVFFFETTNIASIFFNLILVKKINMRFPLVILVVLHAILLVNCGAKKNTDVSYLESQNENSLKAPKLNVFVPRKASAEQVPVLIFVHGGNWNTGRKGTYDLLGRNFASNGIVTVIPDYTLSPNATYYDMAKQIASVIQWTKNNISQYNGNPNQIFITGHSAGGHLGALAVMNPKYGIDSNSISGIILNDAAGLDMNNYLEGNPPTSKDDYLTTWTSNPEQWKAASPIYFLSKNTPPFLIYVGDKTYNSIKVANSRFLSAMKPFQPDVTPIRLNKKHVPMVVQYFYPWSDRFDEVIDFMKSNLK</sequence>
<dbReference type="PANTHER" id="PTHR48081">
    <property type="entry name" value="AB HYDROLASE SUPERFAMILY PROTEIN C4A8.06C"/>
    <property type="match status" value="1"/>
</dbReference>
<evidence type="ECO:0000256" key="2">
    <source>
        <dbReference type="SAM" id="Phobius"/>
    </source>
</evidence>
<keyword evidence="1 4" id="KW-0378">Hydrolase</keyword>
<dbReference type="STRING" id="178355.SAMN04488062_102136"/>
<dbReference type="Pfam" id="PF20434">
    <property type="entry name" value="BD-FAE"/>
    <property type="match status" value="1"/>
</dbReference>
<keyword evidence="2" id="KW-1133">Transmembrane helix</keyword>
<dbReference type="InterPro" id="IPR049492">
    <property type="entry name" value="BD-FAE-like_dom"/>
</dbReference>
<dbReference type="GO" id="GO:0016787">
    <property type="term" value="F:hydrolase activity"/>
    <property type="evidence" value="ECO:0007669"/>
    <property type="project" value="UniProtKB-KW"/>
</dbReference>
<protein>
    <submittedName>
        <fullName evidence="4">Alpha/beta hydrolase fold</fullName>
    </submittedName>
</protein>
<organism evidence="4 5">
    <name type="scientific">Flavobacterium omnivorum</name>
    <dbReference type="NCBI Taxonomy" id="178355"/>
    <lineage>
        <taxon>Bacteria</taxon>
        <taxon>Pseudomonadati</taxon>
        <taxon>Bacteroidota</taxon>
        <taxon>Flavobacteriia</taxon>
        <taxon>Flavobacteriales</taxon>
        <taxon>Flavobacteriaceae</taxon>
        <taxon>Flavobacterium</taxon>
    </lineage>
</organism>
<dbReference type="InterPro" id="IPR029058">
    <property type="entry name" value="AB_hydrolase_fold"/>
</dbReference>
<dbReference type="AlphaFoldDB" id="A0A1G7X280"/>
<dbReference type="Gene3D" id="3.40.50.1820">
    <property type="entry name" value="alpha/beta hydrolase"/>
    <property type="match status" value="1"/>
</dbReference>
<evidence type="ECO:0000313" key="4">
    <source>
        <dbReference type="EMBL" id="SDG78294.1"/>
    </source>
</evidence>
<feature type="transmembrane region" description="Helical" evidence="2">
    <location>
        <begin position="44"/>
        <end position="64"/>
    </location>
</feature>
<feature type="transmembrane region" description="Helical" evidence="2">
    <location>
        <begin position="16"/>
        <end position="38"/>
    </location>
</feature>
<proteinExistence type="predicted"/>
<reference evidence="5" key="1">
    <citation type="submission" date="2016-10" db="EMBL/GenBank/DDBJ databases">
        <authorList>
            <person name="Varghese N."/>
            <person name="Submissions S."/>
        </authorList>
    </citation>
    <scope>NUCLEOTIDE SEQUENCE [LARGE SCALE GENOMIC DNA]</scope>
    <source>
        <strain evidence="5">CGMCC 1.2747</strain>
    </source>
</reference>
<evidence type="ECO:0000313" key="5">
    <source>
        <dbReference type="Proteomes" id="UP000199274"/>
    </source>
</evidence>
<evidence type="ECO:0000259" key="3">
    <source>
        <dbReference type="Pfam" id="PF20434"/>
    </source>
</evidence>